<dbReference type="PROSITE" id="PS51186">
    <property type="entry name" value="GNAT"/>
    <property type="match status" value="1"/>
</dbReference>
<proteinExistence type="predicted"/>
<dbReference type="CDD" id="cd04301">
    <property type="entry name" value="NAT_SF"/>
    <property type="match status" value="1"/>
</dbReference>
<accession>A0A7Y6DWW2</accession>
<dbReference type="RefSeq" id="WP_175346303.1">
    <property type="nucleotide sequence ID" value="NZ_JABMCI010000048.1"/>
</dbReference>
<organism evidence="4 5">
    <name type="scientific">Cellulomonas humilata</name>
    <dbReference type="NCBI Taxonomy" id="144055"/>
    <lineage>
        <taxon>Bacteria</taxon>
        <taxon>Bacillati</taxon>
        <taxon>Actinomycetota</taxon>
        <taxon>Actinomycetes</taxon>
        <taxon>Micrococcales</taxon>
        <taxon>Cellulomonadaceae</taxon>
        <taxon>Cellulomonas</taxon>
    </lineage>
</organism>
<keyword evidence="5" id="KW-1185">Reference proteome</keyword>
<dbReference type="PANTHER" id="PTHR43877">
    <property type="entry name" value="AMINOALKYLPHOSPHONATE N-ACETYLTRANSFERASE-RELATED-RELATED"/>
    <property type="match status" value="1"/>
</dbReference>
<dbReference type="EMBL" id="JABMCI010000048">
    <property type="protein sequence ID" value="NUU16402.1"/>
    <property type="molecule type" value="Genomic_DNA"/>
</dbReference>
<feature type="domain" description="N-acetyltransferase" evidence="3">
    <location>
        <begin position="8"/>
        <end position="155"/>
    </location>
</feature>
<dbReference type="InterPro" id="IPR050832">
    <property type="entry name" value="Bact_Acetyltransf"/>
</dbReference>
<dbReference type="SUPFAM" id="SSF55729">
    <property type="entry name" value="Acyl-CoA N-acyltransferases (Nat)"/>
    <property type="match status" value="1"/>
</dbReference>
<comment type="caution">
    <text evidence="4">The sequence shown here is derived from an EMBL/GenBank/DDBJ whole genome shotgun (WGS) entry which is preliminary data.</text>
</comment>
<dbReference type="Gene3D" id="3.40.630.30">
    <property type="match status" value="1"/>
</dbReference>
<dbReference type="InterPro" id="IPR000182">
    <property type="entry name" value="GNAT_dom"/>
</dbReference>
<dbReference type="AlphaFoldDB" id="A0A7Y6DWW2"/>
<name>A0A7Y6DWW2_9CELL</name>
<evidence type="ECO:0000313" key="4">
    <source>
        <dbReference type="EMBL" id="NUU16402.1"/>
    </source>
</evidence>
<dbReference type="Pfam" id="PF00583">
    <property type="entry name" value="Acetyltransf_1"/>
    <property type="match status" value="1"/>
</dbReference>
<dbReference type="GO" id="GO:0016747">
    <property type="term" value="F:acyltransferase activity, transferring groups other than amino-acyl groups"/>
    <property type="evidence" value="ECO:0007669"/>
    <property type="project" value="InterPro"/>
</dbReference>
<sequence length="155" mass="16775">MNAATLTLTAVPWTHPHAGRLRDQMDAEVGPRYADLVADRGPRVPVDPASVLVTYVAYDGDRPVGTASLRLAHGEHEVKRVFVAGTHRRLGLAARLLDAVGGWAADAGVRTIVLQTGVRQPEAVALYRREGWHAIEPFGDYVGDRVSLCFAKDLA</sequence>
<evidence type="ECO:0000256" key="1">
    <source>
        <dbReference type="ARBA" id="ARBA00022679"/>
    </source>
</evidence>
<dbReference type="InterPro" id="IPR016181">
    <property type="entry name" value="Acyl_CoA_acyltransferase"/>
</dbReference>
<dbReference type="Proteomes" id="UP000565724">
    <property type="component" value="Unassembled WGS sequence"/>
</dbReference>
<keyword evidence="2" id="KW-0012">Acyltransferase</keyword>
<reference evidence="4 5" key="1">
    <citation type="submission" date="2020-05" db="EMBL/GenBank/DDBJ databases">
        <title>Genome Sequencing of Type Strains.</title>
        <authorList>
            <person name="Lemaire J.F."/>
            <person name="Inderbitzin P."/>
            <person name="Gregorio O.A."/>
            <person name="Collins S.B."/>
            <person name="Wespe N."/>
            <person name="Knight-Connoni V."/>
        </authorList>
    </citation>
    <scope>NUCLEOTIDE SEQUENCE [LARGE SCALE GENOMIC DNA]</scope>
    <source>
        <strain evidence="4 5">ATCC 25174</strain>
    </source>
</reference>
<evidence type="ECO:0000256" key="2">
    <source>
        <dbReference type="ARBA" id="ARBA00023315"/>
    </source>
</evidence>
<dbReference type="PANTHER" id="PTHR43877:SF2">
    <property type="entry name" value="AMINOALKYLPHOSPHONATE N-ACETYLTRANSFERASE-RELATED"/>
    <property type="match status" value="1"/>
</dbReference>
<keyword evidence="1 4" id="KW-0808">Transferase</keyword>
<gene>
    <name evidence="4" type="ORF">HP550_03965</name>
</gene>
<evidence type="ECO:0000259" key="3">
    <source>
        <dbReference type="PROSITE" id="PS51186"/>
    </source>
</evidence>
<evidence type="ECO:0000313" key="5">
    <source>
        <dbReference type="Proteomes" id="UP000565724"/>
    </source>
</evidence>
<protein>
    <submittedName>
        <fullName evidence="4">GNAT family N-acetyltransferase</fullName>
    </submittedName>
</protein>